<dbReference type="PANTHER" id="PTHR43840:SF15">
    <property type="entry name" value="MITOCHONDRIAL METAL TRANSPORTER 1-RELATED"/>
    <property type="match status" value="1"/>
</dbReference>
<keyword evidence="4 6" id="KW-1133">Transmembrane helix</keyword>
<dbReference type="GO" id="GO:0016020">
    <property type="term" value="C:membrane"/>
    <property type="evidence" value="ECO:0007669"/>
    <property type="project" value="UniProtKB-SubCell"/>
</dbReference>
<evidence type="ECO:0000256" key="6">
    <source>
        <dbReference type="SAM" id="Phobius"/>
    </source>
</evidence>
<reference evidence="8" key="1">
    <citation type="journal article" date="2015" name="Nature">
        <title>Complex archaea that bridge the gap between prokaryotes and eukaryotes.</title>
        <authorList>
            <person name="Spang A."/>
            <person name="Saw J.H."/>
            <person name="Jorgensen S.L."/>
            <person name="Zaremba-Niedzwiedzka K."/>
            <person name="Martijn J."/>
            <person name="Lind A.E."/>
            <person name="van Eijk R."/>
            <person name="Schleper C."/>
            <person name="Guy L."/>
            <person name="Ettema T.J."/>
        </authorList>
    </citation>
    <scope>NUCLEOTIDE SEQUENCE</scope>
</reference>
<evidence type="ECO:0000256" key="4">
    <source>
        <dbReference type="ARBA" id="ARBA00022989"/>
    </source>
</evidence>
<dbReference type="InterPro" id="IPR058533">
    <property type="entry name" value="Cation_efflux_TM"/>
</dbReference>
<feature type="domain" description="Cation efflux protein transmembrane" evidence="7">
    <location>
        <begin position="138"/>
        <end position="310"/>
    </location>
</feature>
<feature type="transmembrane region" description="Helical" evidence="6">
    <location>
        <begin position="224"/>
        <end position="244"/>
    </location>
</feature>
<gene>
    <name evidence="8" type="ORF">LCGC14_0697830</name>
</gene>
<accession>A0A0F9QNG0</accession>
<feature type="transmembrane region" description="Helical" evidence="6">
    <location>
        <begin position="265"/>
        <end position="285"/>
    </location>
</feature>
<evidence type="ECO:0000256" key="1">
    <source>
        <dbReference type="ARBA" id="ARBA00004141"/>
    </source>
</evidence>
<dbReference type="Gene3D" id="1.20.1510.10">
    <property type="entry name" value="Cation efflux protein transmembrane domain"/>
    <property type="match status" value="1"/>
</dbReference>
<dbReference type="Pfam" id="PF01545">
    <property type="entry name" value="Cation_efflux"/>
    <property type="match status" value="1"/>
</dbReference>
<sequence length="466" mass="53208">MTIDDLKSKYLHKDIKYGIRSEAFETMKKYYPAKYETHNNFVYAFLCCIYDGKNNLEEIKDNMRVLFISSTNQVVVGEEDIEEYYNLVKRQELIFVNQDNLISLTKEGEKLVELSYYHNLYTSHYLHRFLSKQTVMLATTLILILLSSLKIIFGLQLSSQGMLTEGFENLSDLIKIGIIAIIGIKLKKDRFASIIIIAIMMVTGIALAWSGIEALLEPSPIIPSIQAYFVSFLSIFLNLGLMFLKSIVGRASGNLSFLSDSKDSALNIQISIGVLIGLTFAIFKIFFVDSLVGIVIAVLVFKEGIGFLRKIYSKEEEFDITSIKVYADNIYNNRLTGYILGSIRRKNITRNELLDNFNRGLALGRLYYEGFADFFYDDLGPIVANKHLNKLIKGKYIEIKVTELFLTLKGLKAFYDAKAKEFKQRSNLIRIGHKFDLKLVFYLITVAAFIVLLIFAPYINSWLVSL</sequence>
<dbReference type="PANTHER" id="PTHR43840">
    <property type="entry name" value="MITOCHONDRIAL METAL TRANSPORTER 1-RELATED"/>
    <property type="match status" value="1"/>
</dbReference>
<comment type="subcellular location">
    <subcellularLocation>
        <location evidence="1">Membrane</location>
        <topology evidence="1">Multi-pass membrane protein</topology>
    </subcellularLocation>
</comment>
<keyword evidence="3 6" id="KW-0812">Transmembrane</keyword>
<feature type="transmembrane region" description="Helical" evidence="6">
    <location>
        <begin position="167"/>
        <end position="184"/>
    </location>
</feature>
<dbReference type="EMBL" id="LAZR01001478">
    <property type="protein sequence ID" value="KKN43969.1"/>
    <property type="molecule type" value="Genomic_DNA"/>
</dbReference>
<dbReference type="SUPFAM" id="SSF161111">
    <property type="entry name" value="Cation efflux protein transmembrane domain-like"/>
    <property type="match status" value="1"/>
</dbReference>
<keyword evidence="5 6" id="KW-0472">Membrane</keyword>
<keyword evidence="2" id="KW-0813">Transport</keyword>
<protein>
    <recommendedName>
        <fullName evidence="7">Cation efflux protein transmembrane domain-containing protein</fullName>
    </recommendedName>
</protein>
<organism evidence="8">
    <name type="scientific">marine sediment metagenome</name>
    <dbReference type="NCBI Taxonomy" id="412755"/>
    <lineage>
        <taxon>unclassified sequences</taxon>
        <taxon>metagenomes</taxon>
        <taxon>ecological metagenomes</taxon>
    </lineage>
</organism>
<name>A0A0F9QNG0_9ZZZZ</name>
<dbReference type="AlphaFoldDB" id="A0A0F9QNG0"/>
<evidence type="ECO:0000256" key="5">
    <source>
        <dbReference type="ARBA" id="ARBA00023136"/>
    </source>
</evidence>
<proteinExistence type="predicted"/>
<evidence type="ECO:0000256" key="2">
    <source>
        <dbReference type="ARBA" id="ARBA00022448"/>
    </source>
</evidence>
<dbReference type="InterPro" id="IPR050291">
    <property type="entry name" value="CDF_Transporter"/>
</dbReference>
<feature type="transmembrane region" description="Helical" evidence="6">
    <location>
        <begin position="439"/>
        <end position="459"/>
    </location>
</feature>
<comment type="caution">
    <text evidence="8">The sequence shown here is derived from an EMBL/GenBank/DDBJ whole genome shotgun (WGS) entry which is preliminary data.</text>
</comment>
<evidence type="ECO:0000256" key="3">
    <source>
        <dbReference type="ARBA" id="ARBA00022692"/>
    </source>
</evidence>
<feature type="transmembrane region" description="Helical" evidence="6">
    <location>
        <begin position="135"/>
        <end position="155"/>
    </location>
</feature>
<feature type="transmembrane region" description="Helical" evidence="6">
    <location>
        <begin position="191"/>
        <end position="212"/>
    </location>
</feature>
<evidence type="ECO:0000313" key="8">
    <source>
        <dbReference type="EMBL" id="KKN43969.1"/>
    </source>
</evidence>
<dbReference type="InterPro" id="IPR027469">
    <property type="entry name" value="Cation_efflux_TMD_sf"/>
</dbReference>
<dbReference type="GO" id="GO:0008324">
    <property type="term" value="F:monoatomic cation transmembrane transporter activity"/>
    <property type="evidence" value="ECO:0007669"/>
    <property type="project" value="InterPro"/>
</dbReference>
<evidence type="ECO:0000259" key="7">
    <source>
        <dbReference type="Pfam" id="PF01545"/>
    </source>
</evidence>
<feature type="transmembrane region" description="Helical" evidence="6">
    <location>
        <begin position="291"/>
        <end position="308"/>
    </location>
</feature>